<dbReference type="NCBIfam" id="NF007280">
    <property type="entry name" value="PRK09739.1"/>
    <property type="match status" value="1"/>
</dbReference>
<dbReference type="InterPro" id="IPR029039">
    <property type="entry name" value="Flavoprotein-like_sf"/>
</dbReference>
<dbReference type="SUPFAM" id="SSF52218">
    <property type="entry name" value="Flavoproteins"/>
    <property type="match status" value="1"/>
</dbReference>
<dbReference type="EMBL" id="JAEPRC010000025">
    <property type="protein sequence ID" value="KAG2214512.1"/>
    <property type="molecule type" value="Genomic_DNA"/>
</dbReference>
<evidence type="ECO:0000313" key="5">
    <source>
        <dbReference type="Proteomes" id="UP000650833"/>
    </source>
</evidence>
<dbReference type="Pfam" id="PF02525">
    <property type="entry name" value="Flavodoxin_2"/>
    <property type="match status" value="1"/>
</dbReference>
<dbReference type="PANTHER" id="PTHR10204:SF34">
    <property type="entry name" value="NAD(P)H DEHYDROGENASE [QUINONE] 1 ISOFORM 1"/>
    <property type="match status" value="1"/>
</dbReference>
<dbReference type="GO" id="GO:0003955">
    <property type="term" value="F:NAD(P)H dehydrogenase (quinone) activity"/>
    <property type="evidence" value="ECO:0007669"/>
    <property type="project" value="TreeGrafter"/>
</dbReference>
<dbReference type="Gene3D" id="3.40.50.360">
    <property type="match status" value="1"/>
</dbReference>
<dbReference type="PANTHER" id="PTHR10204">
    <property type="entry name" value="NAD P H OXIDOREDUCTASE-RELATED"/>
    <property type="match status" value="1"/>
</dbReference>
<evidence type="ECO:0000256" key="2">
    <source>
        <dbReference type="ARBA" id="ARBA00023002"/>
    </source>
</evidence>
<keyword evidence="2" id="KW-0560">Oxidoreductase</keyword>
<comment type="similarity">
    <text evidence="1">Belongs to the NAD(P)H dehydrogenase (quinone) family.</text>
</comment>
<protein>
    <recommendedName>
        <fullName evidence="3">Flavodoxin-like fold domain-containing protein</fullName>
    </recommendedName>
</protein>
<feature type="domain" description="Flavodoxin-like fold" evidence="3">
    <location>
        <begin position="1"/>
        <end position="184"/>
    </location>
</feature>
<dbReference type="AlphaFoldDB" id="A0A8H7RQN9"/>
<name>A0A8H7RQN9_9FUNG</name>
<dbReference type="InterPro" id="IPR003680">
    <property type="entry name" value="Flavodoxin_fold"/>
</dbReference>
<dbReference type="GO" id="GO:0005829">
    <property type="term" value="C:cytosol"/>
    <property type="evidence" value="ECO:0007669"/>
    <property type="project" value="TreeGrafter"/>
</dbReference>
<organism evidence="4 5">
    <name type="scientific">Mucor plumbeus</name>
    <dbReference type="NCBI Taxonomy" id="97098"/>
    <lineage>
        <taxon>Eukaryota</taxon>
        <taxon>Fungi</taxon>
        <taxon>Fungi incertae sedis</taxon>
        <taxon>Mucoromycota</taxon>
        <taxon>Mucoromycotina</taxon>
        <taxon>Mucoromycetes</taxon>
        <taxon>Mucorales</taxon>
        <taxon>Mucorineae</taxon>
        <taxon>Mucoraceae</taxon>
        <taxon>Mucor</taxon>
    </lineage>
</organism>
<dbReference type="Proteomes" id="UP000650833">
    <property type="component" value="Unassembled WGS sequence"/>
</dbReference>
<sequence>MKVLIILAHPRDNSLVYSIKNEFEKGLKDSGHEVNTLDLYKVGFDPVLREQDEPQWFEETQAHTEEVLKEMERINEHDAVVFAFPLYWSTLPAIMKGYIDRVWNYRFAYGHGHPTTMKLDKVFWIATTGASEDILTKRKAIDFTNHYFNNVIAAYCGVKNSKVKLFHDSLNKQLITEKHIPEAYQQGLGFDKW</sequence>
<dbReference type="OrthoDB" id="26889at2759"/>
<proteinExistence type="inferred from homology"/>
<evidence type="ECO:0000256" key="1">
    <source>
        <dbReference type="ARBA" id="ARBA00006252"/>
    </source>
</evidence>
<comment type="caution">
    <text evidence="4">The sequence shown here is derived from an EMBL/GenBank/DDBJ whole genome shotgun (WGS) entry which is preliminary data.</text>
</comment>
<evidence type="ECO:0000313" key="4">
    <source>
        <dbReference type="EMBL" id="KAG2214512.1"/>
    </source>
</evidence>
<keyword evidence="5" id="KW-1185">Reference proteome</keyword>
<dbReference type="InterPro" id="IPR051545">
    <property type="entry name" value="NAD(P)H_dehydrogenase_qn"/>
</dbReference>
<reference evidence="4" key="1">
    <citation type="submission" date="2020-12" db="EMBL/GenBank/DDBJ databases">
        <title>Metabolic potential, ecology and presence of endohyphal bacteria is reflected in genomic diversity of Mucoromycotina.</title>
        <authorList>
            <person name="Muszewska A."/>
            <person name="Okrasinska A."/>
            <person name="Steczkiewicz K."/>
            <person name="Drgas O."/>
            <person name="Orlowska M."/>
            <person name="Perlinska-Lenart U."/>
            <person name="Aleksandrzak-Piekarczyk T."/>
            <person name="Szatraj K."/>
            <person name="Zielenkiewicz U."/>
            <person name="Pilsyk S."/>
            <person name="Malc E."/>
            <person name="Mieczkowski P."/>
            <person name="Kruszewska J.S."/>
            <person name="Biernat P."/>
            <person name="Pawlowska J."/>
        </authorList>
    </citation>
    <scope>NUCLEOTIDE SEQUENCE</scope>
    <source>
        <strain evidence="4">CBS 226.32</strain>
    </source>
</reference>
<evidence type="ECO:0000259" key="3">
    <source>
        <dbReference type="Pfam" id="PF02525"/>
    </source>
</evidence>
<accession>A0A8H7RQN9</accession>
<gene>
    <name evidence="4" type="ORF">INT46_005131</name>
</gene>